<comment type="caution">
    <text evidence="2">The sequence shown here is derived from an EMBL/GenBank/DDBJ whole genome shotgun (WGS) entry which is preliminary data.</text>
</comment>
<reference evidence="2 3" key="1">
    <citation type="submission" date="2020-02" db="EMBL/GenBank/DDBJ databases">
        <title>Draft genome sequence of two Spirosoma agri KCTC 52727 and Spirosoma terrae KCTC 52035.</title>
        <authorList>
            <person name="Rojas J."/>
            <person name="Ambika Manirajan B."/>
            <person name="Suarez C."/>
            <person name="Ratering S."/>
            <person name="Schnell S."/>
        </authorList>
    </citation>
    <scope>NUCLEOTIDE SEQUENCE [LARGE SCALE GENOMIC DNA]</scope>
    <source>
        <strain evidence="2 3">KCTC 52035</strain>
    </source>
</reference>
<accession>A0A6L9L9V1</accession>
<dbReference type="Proteomes" id="UP000474175">
    <property type="component" value="Unassembled WGS sequence"/>
</dbReference>
<gene>
    <name evidence="2" type="ORF">GK108_15300</name>
</gene>
<dbReference type="Pfam" id="PF00583">
    <property type="entry name" value="Acetyltransf_1"/>
    <property type="match status" value="1"/>
</dbReference>
<dbReference type="SUPFAM" id="SSF55729">
    <property type="entry name" value="Acyl-CoA N-acyltransferases (Nat)"/>
    <property type="match status" value="1"/>
</dbReference>
<dbReference type="Gene3D" id="3.40.630.30">
    <property type="match status" value="1"/>
</dbReference>
<keyword evidence="2" id="KW-0808">Transferase</keyword>
<organism evidence="2 3">
    <name type="scientific">Spirosoma terrae</name>
    <dbReference type="NCBI Taxonomy" id="1968276"/>
    <lineage>
        <taxon>Bacteria</taxon>
        <taxon>Pseudomonadati</taxon>
        <taxon>Bacteroidota</taxon>
        <taxon>Cytophagia</taxon>
        <taxon>Cytophagales</taxon>
        <taxon>Cytophagaceae</taxon>
        <taxon>Spirosoma</taxon>
    </lineage>
</organism>
<evidence type="ECO:0000259" key="1">
    <source>
        <dbReference type="PROSITE" id="PS51186"/>
    </source>
</evidence>
<evidence type="ECO:0000313" key="2">
    <source>
        <dbReference type="EMBL" id="NDU96247.1"/>
    </source>
</evidence>
<name>A0A6L9L9V1_9BACT</name>
<evidence type="ECO:0000313" key="3">
    <source>
        <dbReference type="Proteomes" id="UP000474175"/>
    </source>
</evidence>
<dbReference type="InterPro" id="IPR016181">
    <property type="entry name" value="Acyl_CoA_acyltransferase"/>
</dbReference>
<dbReference type="AlphaFoldDB" id="A0A6L9L9V1"/>
<dbReference type="InterPro" id="IPR000182">
    <property type="entry name" value="GNAT_dom"/>
</dbReference>
<dbReference type="CDD" id="cd04301">
    <property type="entry name" value="NAT_SF"/>
    <property type="match status" value="1"/>
</dbReference>
<sequence>MQLLRIAPESPYLATVRPWYEGSFPPEERRNFDQLVQLLDLPDMHFCVLVDQSTPVGFISYWQWGDLLYVEHVAIDPEKRGQKFGEQALQQVVALQATCVVLEVELPEDSLSVRRVQFYERQGFYVNEFPYVQPPYRLNETGIPMKLLSIPAIPDSATFQQISDQINENVYRRFYDKPIG</sequence>
<dbReference type="RefSeq" id="WP_163949926.1">
    <property type="nucleotide sequence ID" value="NZ_JAAFZH010000006.1"/>
</dbReference>
<protein>
    <submittedName>
        <fullName evidence="2">GNAT family N-acetyltransferase</fullName>
    </submittedName>
</protein>
<dbReference type="GO" id="GO:0016747">
    <property type="term" value="F:acyltransferase activity, transferring groups other than amino-acyl groups"/>
    <property type="evidence" value="ECO:0007669"/>
    <property type="project" value="InterPro"/>
</dbReference>
<dbReference type="EMBL" id="JAAFZH010000006">
    <property type="protein sequence ID" value="NDU96247.1"/>
    <property type="molecule type" value="Genomic_DNA"/>
</dbReference>
<dbReference type="PROSITE" id="PS51186">
    <property type="entry name" value="GNAT"/>
    <property type="match status" value="1"/>
</dbReference>
<feature type="domain" description="N-acetyltransferase" evidence="1">
    <location>
        <begin position="2"/>
        <end position="150"/>
    </location>
</feature>
<proteinExistence type="predicted"/>
<keyword evidence="3" id="KW-1185">Reference proteome</keyword>